<organism evidence="3">
    <name type="scientific">Spathaspora passalidarum (strain NRRL Y-27907 / 11-Y1)</name>
    <dbReference type="NCBI Taxonomy" id="619300"/>
    <lineage>
        <taxon>Eukaryota</taxon>
        <taxon>Fungi</taxon>
        <taxon>Dikarya</taxon>
        <taxon>Ascomycota</taxon>
        <taxon>Saccharomycotina</taxon>
        <taxon>Pichiomycetes</taxon>
        <taxon>Debaryomycetaceae</taxon>
        <taxon>Spathaspora</taxon>
    </lineage>
</organism>
<dbReference type="HOGENOM" id="CLU_2484747_0_0_1"/>
<feature type="compositionally biased region" description="Basic and acidic residues" evidence="1">
    <location>
        <begin position="48"/>
        <end position="63"/>
    </location>
</feature>
<evidence type="ECO:0000313" key="3">
    <source>
        <dbReference type="Proteomes" id="UP000000709"/>
    </source>
</evidence>
<keyword evidence="3" id="KW-1185">Reference proteome</keyword>
<gene>
    <name evidence="2" type="ORF">SPAPADRAFT_61230</name>
</gene>
<dbReference type="GeneID" id="18873787"/>
<dbReference type="RefSeq" id="XP_007375422.1">
    <property type="nucleotide sequence ID" value="XM_007375360.1"/>
</dbReference>
<accession>G3APH5</accession>
<protein>
    <submittedName>
        <fullName evidence="2">Uncharacterized protein</fullName>
    </submittedName>
</protein>
<dbReference type="EMBL" id="GL996502">
    <property type="protein sequence ID" value="EGW32146.1"/>
    <property type="molecule type" value="Genomic_DNA"/>
</dbReference>
<reference evidence="2 3" key="1">
    <citation type="journal article" date="2011" name="Proc. Natl. Acad. Sci. U.S.A.">
        <title>Comparative genomics of xylose-fermenting fungi for enhanced biofuel production.</title>
        <authorList>
            <person name="Wohlbach D.J."/>
            <person name="Kuo A."/>
            <person name="Sato T.K."/>
            <person name="Potts K.M."/>
            <person name="Salamov A.A."/>
            <person name="LaButti K.M."/>
            <person name="Sun H."/>
            <person name="Clum A."/>
            <person name="Pangilinan J.L."/>
            <person name="Lindquist E.A."/>
            <person name="Lucas S."/>
            <person name="Lapidus A."/>
            <person name="Jin M."/>
            <person name="Gunawan C."/>
            <person name="Balan V."/>
            <person name="Dale B.E."/>
            <person name="Jeffries T.W."/>
            <person name="Zinkel R."/>
            <person name="Barry K.W."/>
            <person name="Grigoriev I.V."/>
            <person name="Gasch A.P."/>
        </authorList>
    </citation>
    <scope>NUCLEOTIDE SEQUENCE [LARGE SCALE GENOMIC DNA]</scope>
    <source>
        <strain evidence="3">NRRL Y-27907 / 11-Y1</strain>
    </source>
</reference>
<dbReference type="Proteomes" id="UP000000709">
    <property type="component" value="Unassembled WGS sequence"/>
</dbReference>
<dbReference type="InParanoid" id="G3APH5"/>
<sequence>MDVLRSIYFVVDLGDKEVSLAQSDFSQGNQDIEVFPPPGVNRTLASRGRSEHQESSDTPEEKASSANSIVSSIDVLLCLAILLTWLL</sequence>
<evidence type="ECO:0000313" key="2">
    <source>
        <dbReference type="EMBL" id="EGW32146.1"/>
    </source>
</evidence>
<dbReference type="KEGG" id="spaa:SPAPADRAFT_61230"/>
<proteinExistence type="predicted"/>
<name>G3APH5_SPAPN</name>
<evidence type="ECO:0000256" key="1">
    <source>
        <dbReference type="SAM" id="MobiDB-lite"/>
    </source>
</evidence>
<feature type="region of interest" description="Disordered" evidence="1">
    <location>
        <begin position="36"/>
        <end position="67"/>
    </location>
</feature>
<dbReference type="AlphaFoldDB" id="G3APH5"/>